<dbReference type="OrthoDB" id="6106486at2"/>
<dbReference type="InterPro" id="IPR019545">
    <property type="entry name" value="DM13_domain"/>
</dbReference>
<keyword evidence="4" id="KW-1185">Reference proteome</keyword>
<sequence>MMNRRSLFLAAAASGMALTVASTGAALAGGAKGTFTGLSNHVTSGGVKVVKDGDRYIVELGKDFSLDGGPDPRVAFGKDGKYDPDTKLGALLHLTGKQQYAVPPTLDASKYNEVYIWCEVAGVPLGVAKIN</sequence>
<dbReference type="PROSITE" id="PS51318">
    <property type="entry name" value="TAT"/>
    <property type="match status" value="1"/>
</dbReference>
<evidence type="ECO:0000259" key="2">
    <source>
        <dbReference type="PROSITE" id="PS51549"/>
    </source>
</evidence>
<accession>A0A1Y5TVQ5</accession>
<evidence type="ECO:0000313" key="4">
    <source>
        <dbReference type="Proteomes" id="UP000193077"/>
    </source>
</evidence>
<dbReference type="AlphaFoldDB" id="A0A1Y5TVQ5"/>
<feature type="signal peptide" evidence="1">
    <location>
        <begin position="1"/>
        <end position="28"/>
    </location>
</feature>
<feature type="chain" id="PRO_5013368716" evidence="1">
    <location>
        <begin position="29"/>
        <end position="131"/>
    </location>
</feature>
<dbReference type="PROSITE" id="PS51549">
    <property type="entry name" value="DM13"/>
    <property type="match status" value="1"/>
</dbReference>
<evidence type="ECO:0000256" key="1">
    <source>
        <dbReference type="SAM" id="SignalP"/>
    </source>
</evidence>
<organism evidence="3 4">
    <name type="scientific">Falsiruegeria litorea R37</name>
    <dbReference type="NCBI Taxonomy" id="1200284"/>
    <lineage>
        <taxon>Bacteria</taxon>
        <taxon>Pseudomonadati</taxon>
        <taxon>Pseudomonadota</taxon>
        <taxon>Alphaproteobacteria</taxon>
        <taxon>Rhodobacterales</taxon>
        <taxon>Roseobacteraceae</taxon>
        <taxon>Falsiruegeria</taxon>
    </lineage>
</organism>
<feature type="domain" description="DM13" evidence="2">
    <location>
        <begin position="33"/>
        <end position="131"/>
    </location>
</feature>
<gene>
    <name evidence="3" type="ORF">TRL7639_04010</name>
</gene>
<proteinExistence type="predicted"/>
<reference evidence="3 4" key="1">
    <citation type="submission" date="2017-03" db="EMBL/GenBank/DDBJ databases">
        <authorList>
            <person name="Afonso C.L."/>
            <person name="Miller P.J."/>
            <person name="Scott M.A."/>
            <person name="Spackman E."/>
            <person name="Goraichik I."/>
            <person name="Dimitrov K.M."/>
            <person name="Suarez D.L."/>
            <person name="Swayne D.E."/>
        </authorList>
    </citation>
    <scope>NUCLEOTIDE SEQUENCE [LARGE SCALE GENOMIC DNA]</scope>
    <source>
        <strain evidence="3 4">CECT 7639</strain>
    </source>
</reference>
<dbReference type="Pfam" id="PF10517">
    <property type="entry name" value="DM13"/>
    <property type="match status" value="1"/>
</dbReference>
<dbReference type="InterPro" id="IPR006311">
    <property type="entry name" value="TAT_signal"/>
</dbReference>
<name>A0A1Y5TVQ5_9RHOB</name>
<protein>
    <submittedName>
        <fullName evidence="3">Electron transfer DM13</fullName>
    </submittedName>
</protein>
<dbReference type="EMBL" id="FWFO01000005">
    <property type="protein sequence ID" value="SLN69282.1"/>
    <property type="molecule type" value="Genomic_DNA"/>
</dbReference>
<keyword evidence="1" id="KW-0732">Signal</keyword>
<dbReference type="Proteomes" id="UP000193077">
    <property type="component" value="Unassembled WGS sequence"/>
</dbReference>
<evidence type="ECO:0000313" key="3">
    <source>
        <dbReference type="EMBL" id="SLN69282.1"/>
    </source>
</evidence>